<name>A0A5D4RAS4_9BACI</name>
<dbReference type="EMBL" id="VTER01000006">
    <property type="protein sequence ID" value="TYS47669.1"/>
    <property type="molecule type" value="Genomic_DNA"/>
</dbReference>
<feature type="region of interest" description="Disordered" evidence="3">
    <location>
        <begin position="330"/>
        <end position="353"/>
    </location>
</feature>
<evidence type="ECO:0000256" key="1">
    <source>
        <dbReference type="ARBA" id="ARBA00022729"/>
    </source>
</evidence>
<keyword evidence="2" id="KW-0378">Hydrolase</keyword>
<dbReference type="GO" id="GO:0016787">
    <property type="term" value="F:hydrolase activity"/>
    <property type="evidence" value="ECO:0007669"/>
    <property type="project" value="UniProtKB-KW"/>
</dbReference>
<evidence type="ECO:0000313" key="6">
    <source>
        <dbReference type="Proteomes" id="UP000322139"/>
    </source>
</evidence>
<dbReference type="AlphaFoldDB" id="A0A5D4RAS4"/>
<dbReference type="Pfam" id="PF10503">
    <property type="entry name" value="Esterase_PHB"/>
    <property type="match status" value="1"/>
</dbReference>
<reference evidence="5 6" key="1">
    <citation type="submission" date="2019-08" db="EMBL/GenBank/DDBJ databases">
        <title>Bacillus genomes from the desert of Cuatro Cienegas, Coahuila.</title>
        <authorList>
            <person name="Olmedo-Alvarez G."/>
        </authorList>
    </citation>
    <scope>NUCLEOTIDE SEQUENCE [LARGE SCALE GENOMIC DNA]</scope>
    <source>
        <strain evidence="5 6">CH446_14T</strain>
    </source>
</reference>
<dbReference type="Proteomes" id="UP000322139">
    <property type="component" value="Unassembled WGS sequence"/>
</dbReference>
<accession>A0A5D4RAS4</accession>
<dbReference type="InterPro" id="IPR010126">
    <property type="entry name" value="Esterase_phb"/>
</dbReference>
<dbReference type="Gene3D" id="3.40.50.1820">
    <property type="entry name" value="alpha/beta hydrolase"/>
    <property type="match status" value="1"/>
</dbReference>
<organism evidence="5 6">
    <name type="scientific">Bacillus infantis</name>
    <dbReference type="NCBI Taxonomy" id="324767"/>
    <lineage>
        <taxon>Bacteria</taxon>
        <taxon>Bacillati</taxon>
        <taxon>Bacillota</taxon>
        <taxon>Bacilli</taxon>
        <taxon>Bacillales</taxon>
        <taxon>Bacillaceae</taxon>
        <taxon>Bacillus</taxon>
    </lineage>
</organism>
<dbReference type="InterPro" id="IPR059177">
    <property type="entry name" value="GH29D-like_dom"/>
</dbReference>
<dbReference type="SUPFAM" id="SSF53474">
    <property type="entry name" value="alpha/beta-Hydrolases"/>
    <property type="match status" value="2"/>
</dbReference>
<dbReference type="NCBIfam" id="TIGR01840">
    <property type="entry name" value="esterase_phb"/>
    <property type="match status" value="1"/>
</dbReference>
<gene>
    <name evidence="5" type="ORF">FZD51_12050</name>
</gene>
<sequence>MVLMARKKSWIGLIVLIFVCSVTLLPGNSTAAGQFITGSYGGKPYKLYVPDQYNESQSYPLYVMLHGCTQDASQFATGTKMNALANEKGFLVLYPEQTSSANSNKCWNWFESAHQSRGSGEPAVIAGMVNLIKNNYTVQGDQVYAAGLSAGAAMSVIMGAAYPDLFSGIGVGAGLEYKAATSMTGAFTAMSSGGPDPVRQGRAAYQAMGSQADTMPVIVFHGTSDYTVAPVNGNQVITQWAVTNDLAQNGKEDGWIDDQPDQTENLNVPGGKSYTVSHYKAGDGRVWMKKVAVQSMGHVWSGGNVQGSYTDPQGPDASLMMWEFFHSFADNDDGGNDGDAPATSASPKGGTYNQPVYVELQTNKEASTYYTVDGSNPTAQSTLYTGPIYISGNTTLKFFSQDSSGQKESVKEEVYIIEEDAPPPGDSLTFSAISGESGFAGRFTADGKGSGDIKAGDKGMYNTDTFRGILSFDTSTLGQTAIGSAKLRLYTKSVSGTVTEIKIDLKNGTFGAASIEQSDYSAAATLTNMASFQPAAVSNYIDIDIPASALAQINRSGKTQFRLKAATAASFNQNSVLFYGGGNGDLSPVLIITSAN</sequence>
<feature type="domain" description="GH29D-like beta-sandwich" evidence="4">
    <location>
        <begin position="347"/>
        <end position="411"/>
    </location>
</feature>
<dbReference type="InterPro" id="IPR029058">
    <property type="entry name" value="AB_hydrolase_fold"/>
</dbReference>
<dbReference type="PANTHER" id="PTHR43037">
    <property type="entry name" value="UNNAMED PRODUCT-RELATED"/>
    <property type="match status" value="1"/>
</dbReference>
<evidence type="ECO:0000256" key="2">
    <source>
        <dbReference type="ARBA" id="ARBA00022801"/>
    </source>
</evidence>
<evidence type="ECO:0000313" key="5">
    <source>
        <dbReference type="EMBL" id="TYS47669.1"/>
    </source>
</evidence>
<dbReference type="InterPro" id="IPR050955">
    <property type="entry name" value="Plant_Biomass_Hydrol_Est"/>
</dbReference>
<dbReference type="Pfam" id="PF13290">
    <property type="entry name" value="CHB_HEX_C_1"/>
    <property type="match status" value="1"/>
</dbReference>
<protein>
    <submittedName>
        <fullName evidence="5">PHB depolymerase family esterase</fullName>
    </submittedName>
</protein>
<evidence type="ECO:0000259" key="4">
    <source>
        <dbReference type="Pfam" id="PF13290"/>
    </source>
</evidence>
<dbReference type="PANTHER" id="PTHR43037:SF1">
    <property type="entry name" value="BLL1128 PROTEIN"/>
    <property type="match status" value="1"/>
</dbReference>
<feature type="compositionally biased region" description="Polar residues" evidence="3">
    <location>
        <begin position="343"/>
        <end position="353"/>
    </location>
</feature>
<evidence type="ECO:0000256" key="3">
    <source>
        <dbReference type="SAM" id="MobiDB-lite"/>
    </source>
</evidence>
<proteinExistence type="predicted"/>
<comment type="caution">
    <text evidence="5">The sequence shown here is derived from an EMBL/GenBank/DDBJ whole genome shotgun (WGS) entry which is preliminary data.</text>
</comment>
<dbReference type="GO" id="GO:0005576">
    <property type="term" value="C:extracellular region"/>
    <property type="evidence" value="ECO:0007669"/>
    <property type="project" value="InterPro"/>
</dbReference>
<keyword evidence="1" id="KW-0732">Signal</keyword>